<protein>
    <recommendedName>
        <fullName evidence="7">CCHC-type domain-containing protein</fullName>
    </recommendedName>
</protein>
<dbReference type="GO" id="GO:0008270">
    <property type="term" value="F:zinc ion binding"/>
    <property type="evidence" value="ECO:0007669"/>
    <property type="project" value="UniProtKB-KW"/>
</dbReference>
<proteinExistence type="predicted"/>
<comment type="caution">
    <text evidence="5">The sequence shown here is derived from an EMBL/GenBank/DDBJ whole genome shotgun (WGS) entry which is preliminary data.</text>
</comment>
<feature type="compositionally biased region" description="Low complexity" evidence="4">
    <location>
        <begin position="158"/>
        <end position="173"/>
    </location>
</feature>
<organism evidence="5 6">
    <name type="scientific">Chlamydomonas eustigma</name>
    <dbReference type="NCBI Taxonomy" id="1157962"/>
    <lineage>
        <taxon>Eukaryota</taxon>
        <taxon>Viridiplantae</taxon>
        <taxon>Chlorophyta</taxon>
        <taxon>core chlorophytes</taxon>
        <taxon>Chlorophyceae</taxon>
        <taxon>CS clade</taxon>
        <taxon>Chlamydomonadales</taxon>
        <taxon>Chlamydomonadaceae</taxon>
        <taxon>Chlamydomonas</taxon>
    </lineage>
</organism>
<evidence type="ECO:0000256" key="3">
    <source>
        <dbReference type="ARBA" id="ARBA00022833"/>
    </source>
</evidence>
<evidence type="ECO:0008006" key="7">
    <source>
        <dbReference type="Google" id="ProtNLM"/>
    </source>
</evidence>
<dbReference type="PANTHER" id="PTHR31437:SF1">
    <property type="entry name" value="PROTEIN SREK1IP1"/>
    <property type="match status" value="1"/>
</dbReference>
<feature type="compositionally biased region" description="Basic residues" evidence="4">
    <location>
        <begin position="179"/>
        <end position="214"/>
    </location>
</feature>
<gene>
    <name evidence="5" type="ORF">CEUSTIGMA_g8044.t1</name>
</gene>
<dbReference type="Proteomes" id="UP000232323">
    <property type="component" value="Unassembled WGS sequence"/>
</dbReference>
<name>A0A250XCJ0_9CHLO</name>
<dbReference type="OrthoDB" id="31154at2759"/>
<dbReference type="PANTHER" id="PTHR31437">
    <property type="entry name" value="SREK1IP1 FAMILY MEMBER"/>
    <property type="match status" value="1"/>
</dbReference>
<keyword evidence="2" id="KW-0863">Zinc-finger</keyword>
<keyword evidence="6" id="KW-1185">Reference proteome</keyword>
<feature type="region of interest" description="Disordered" evidence="4">
    <location>
        <begin position="154"/>
        <end position="214"/>
    </location>
</feature>
<keyword evidence="1" id="KW-0479">Metal-binding</keyword>
<keyword evidence="3" id="KW-0862">Zinc</keyword>
<sequence>MSKKGLLKAEFNRVRTSTALKANDMWTNTIGQIQDPQAGSNSVIEASIYAPTRGGGNRAARQEKAQQLIASSGYQPTIKDYTGLMTLAKAQGIGNETRGACKLCGGLGHLTKKCTNVLTGHNMSSGADVLPDVASGPTGASVLGLLPEVGDLADFDSSDLSSSDSSDSEGTSSDSEDKKRKRKHKSKKEKKEKHKKKHKKSSKEKKHKRSRSSP</sequence>
<reference evidence="5 6" key="1">
    <citation type="submission" date="2017-08" db="EMBL/GenBank/DDBJ databases">
        <title>Acidophilic green algal genome provides insights into adaptation to an acidic environment.</title>
        <authorList>
            <person name="Hirooka S."/>
            <person name="Hirose Y."/>
            <person name="Kanesaki Y."/>
            <person name="Higuchi S."/>
            <person name="Fujiwara T."/>
            <person name="Onuma R."/>
            <person name="Era A."/>
            <person name="Ohbayashi R."/>
            <person name="Uzuka A."/>
            <person name="Nozaki H."/>
            <person name="Yoshikawa H."/>
            <person name="Miyagishima S.Y."/>
        </authorList>
    </citation>
    <scope>NUCLEOTIDE SEQUENCE [LARGE SCALE GENOMIC DNA]</scope>
    <source>
        <strain evidence="5 6">NIES-2499</strain>
    </source>
</reference>
<dbReference type="EMBL" id="BEGY01000054">
    <property type="protein sequence ID" value="GAX80609.1"/>
    <property type="molecule type" value="Genomic_DNA"/>
</dbReference>
<dbReference type="AlphaFoldDB" id="A0A250XCJ0"/>
<evidence type="ECO:0000313" key="6">
    <source>
        <dbReference type="Proteomes" id="UP000232323"/>
    </source>
</evidence>
<accession>A0A250XCJ0</accession>
<evidence type="ECO:0000256" key="4">
    <source>
        <dbReference type="SAM" id="MobiDB-lite"/>
    </source>
</evidence>
<evidence type="ECO:0000313" key="5">
    <source>
        <dbReference type="EMBL" id="GAX80609.1"/>
    </source>
</evidence>
<evidence type="ECO:0000256" key="2">
    <source>
        <dbReference type="ARBA" id="ARBA00022771"/>
    </source>
</evidence>
<evidence type="ECO:0000256" key="1">
    <source>
        <dbReference type="ARBA" id="ARBA00022723"/>
    </source>
</evidence>